<gene>
    <name evidence="6" type="ORF">KFK09_013506</name>
</gene>
<organism evidence="6 7">
    <name type="scientific">Dendrobium nobile</name>
    <name type="common">Orchid</name>
    <dbReference type="NCBI Taxonomy" id="94219"/>
    <lineage>
        <taxon>Eukaryota</taxon>
        <taxon>Viridiplantae</taxon>
        <taxon>Streptophyta</taxon>
        <taxon>Embryophyta</taxon>
        <taxon>Tracheophyta</taxon>
        <taxon>Spermatophyta</taxon>
        <taxon>Magnoliopsida</taxon>
        <taxon>Liliopsida</taxon>
        <taxon>Asparagales</taxon>
        <taxon>Orchidaceae</taxon>
        <taxon>Epidendroideae</taxon>
        <taxon>Malaxideae</taxon>
        <taxon>Dendrobiinae</taxon>
        <taxon>Dendrobium</taxon>
    </lineage>
</organism>
<keyword evidence="2" id="KW-0479">Metal-binding</keyword>
<dbReference type="Pfam" id="PF04570">
    <property type="entry name" value="zf-FLZ"/>
    <property type="match status" value="1"/>
</dbReference>
<feature type="zinc finger region" description="FLZ-type" evidence="3">
    <location>
        <begin position="90"/>
        <end position="133"/>
    </location>
</feature>
<dbReference type="InterPro" id="IPR044604">
    <property type="entry name" value="FLZ12/13/14"/>
</dbReference>
<evidence type="ECO:0000313" key="7">
    <source>
        <dbReference type="Proteomes" id="UP000829196"/>
    </source>
</evidence>
<comment type="caution">
    <text evidence="6">The sequence shown here is derived from an EMBL/GenBank/DDBJ whole genome shotgun (WGS) entry which is preliminary data.</text>
</comment>
<dbReference type="GO" id="GO:0046872">
    <property type="term" value="F:metal ion binding"/>
    <property type="evidence" value="ECO:0007669"/>
    <property type="project" value="UniProtKB-KW"/>
</dbReference>
<dbReference type="EMBL" id="JAGYWB010000010">
    <property type="protein sequence ID" value="KAI0507382.1"/>
    <property type="molecule type" value="Genomic_DNA"/>
</dbReference>
<sequence>MLTQRPAHKLPSPISAGQHAASPGTASPLERNPLSPKGWKKRDSDGVGLSIVSKLETFAGDRRRMPHVGSEASGGGKRSVAAAGEFPVADLLSCCYLCRKSLHGKDIYMYRGEKAFCSKECRYEQIVTDEFLNKKGSLKF</sequence>
<comment type="similarity">
    <text evidence="1">Belongs to the FLZ family.</text>
</comment>
<dbReference type="Proteomes" id="UP000829196">
    <property type="component" value="Unassembled WGS sequence"/>
</dbReference>
<accession>A0A8T3B9U3</accession>
<name>A0A8T3B9U3_DENNO</name>
<dbReference type="AlphaFoldDB" id="A0A8T3B9U3"/>
<keyword evidence="7" id="KW-1185">Reference proteome</keyword>
<evidence type="ECO:0000256" key="4">
    <source>
        <dbReference type="SAM" id="MobiDB-lite"/>
    </source>
</evidence>
<evidence type="ECO:0000259" key="5">
    <source>
        <dbReference type="PROSITE" id="PS51795"/>
    </source>
</evidence>
<reference evidence="6" key="1">
    <citation type="journal article" date="2022" name="Front. Genet.">
        <title>Chromosome-Scale Assembly of the Dendrobium nobile Genome Provides Insights Into the Molecular Mechanism of the Biosynthesis of the Medicinal Active Ingredient of Dendrobium.</title>
        <authorList>
            <person name="Xu Q."/>
            <person name="Niu S.-C."/>
            <person name="Li K.-L."/>
            <person name="Zheng P.-J."/>
            <person name="Zhang X.-J."/>
            <person name="Jia Y."/>
            <person name="Liu Y."/>
            <person name="Niu Y.-X."/>
            <person name="Yu L.-H."/>
            <person name="Chen D.-F."/>
            <person name="Zhang G.-Q."/>
        </authorList>
    </citation>
    <scope>NUCLEOTIDE SEQUENCE</scope>
    <source>
        <tissue evidence="6">Leaf</tissue>
    </source>
</reference>
<dbReference type="InterPro" id="IPR007650">
    <property type="entry name" value="Zf-FLZ_dom"/>
</dbReference>
<proteinExistence type="inferred from homology"/>
<dbReference type="PROSITE" id="PS51795">
    <property type="entry name" value="ZF_FLZ"/>
    <property type="match status" value="1"/>
</dbReference>
<dbReference type="PANTHER" id="PTHR47208">
    <property type="entry name" value="OS02G0174800 PROTEIN"/>
    <property type="match status" value="1"/>
</dbReference>
<evidence type="ECO:0000256" key="1">
    <source>
        <dbReference type="ARBA" id="ARBA00009374"/>
    </source>
</evidence>
<protein>
    <recommendedName>
        <fullName evidence="5">FLZ-type domain-containing protein</fullName>
    </recommendedName>
</protein>
<feature type="domain" description="FLZ-type" evidence="5">
    <location>
        <begin position="90"/>
        <end position="133"/>
    </location>
</feature>
<evidence type="ECO:0000256" key="3">
    <source>
        <dbReference type="PROSITE-ProRule" id="PRU01131"/>
    </source>
</evidence>
<dbReference type="OrthoDB" id="1932717at2759"/>
<evidence type="ECO:0000256" key="2">
    <source>
        <dbReference type="ARBA" id="ARBA00022723"/>
    </source>
</evidence>
<feature type="region of interest" description="Disordered" evidence="4">
    <location>
        <begin position="1"/>
        <end position="45"/>
    </location>
</feature>
<evidence type="ECO:0000313" key="6">
    <source>
        <dbReference type="EMBL" id="KAI0507382.1"/>
    </source>
</evidence>
<dbReference type="PANTHER" id="PTHR47208:SF5">
    <property type="entry name" value="FCS-LIKE ZINC FINGER 12-RELATED"/>
    <property type="match status" value="1"/>
</dbReference>